<feature type="domain" description="DUF6471" evidence="1">
    <location>
        <begin position="10"/>
        <end position="75"/>
    </location>
</feature>
<dbReference type="InterPro" id="IPR045526">
    <property type="entry name" value="DUF6471"/>
</dbReference>
<organism evidence="2">
    <name type="scientific">hydrothermal vent metagenome</name>
    <dbReference type="NCBI Taxonomy" id="652676"/>
    <lineage>
        <taxon>unclassified sequences</taxon>
        <taxon>metagenomes</taxon>
        <taxon>ecological metagenomes</taxon>
    </lineage>
</organism>
<dbReference type="AlphaFoldDB" id="A0A3B1C2X8"/>
<evidence type="ECO:0000313" key="2">
    <source>
        <dbReference type="EMBL" id="VAX11257.1"/>
    </source>
</evidence>
<dbReference type="EMBL" id="UOFX01000083">
    <property type="protein sequence ID" value="VAX11257.1"/>
    <property type="molecule type" value="Genomic_DNA"/>
</dbReference>
<protein>
    <recommendedName>
        <fullName evidence="1">DUF6471 domain-containing protein</fullName>
    </recommendedName>
</protein>
<evidence type="ECO:0000259" key="1">
    <source>
        <dbReference type="Pfam" id="PF20075"/>
    </source>
</evidence>
<gene>
    <name evidence="2" type="ORF">MNBD_GAMMA26-859</name>
</gene>
<sequence>MGKRFNKHDWEVAAKGLLKSEMIHREIDYVQLSRLLVKMGIPNASPDNLRSKINRGSFSATFLIQSLLALGCEEINIKNLPITKRL</sequence>
<name>A0A3B1C2X8_9ZZZZ</name>
<dbReference type="Pfam" id="PF20075">
    <property type="entry name" value="DUF6471"/>
    <property type="match status" value="1"/>
</dbReference>
<reference evidence="2" key="1">
    <citation type="submission" date="2018-06" db="EMBL/GenBank/DDBJ databases">
        <authorList>
            <person name="Zhirakovskaya E."/>
        </authorList>
    </citation>
    <scope>NUCLEOTIDE SEQUENCE</scope>
</reference>
<accession>A0A3B1C2X8</accession>
<proteinExistence type="predicted"/>